<reference evidence="8 9" key="1">
    <citation type="submission" date="2016-12" db="EMBL/GenBank/DDBJ databases">
        <title>The draft genome sequence of Actinophytocola xinjiangensis.</title>
        <authorList>
            <person name="Wang W."/>
            <person name="Yuan L."/>
        </authorList>
    </citation>
    <scope>NUCLEOTIDE SEQUENCE [LARGE SCALE GENOMIC DNA]</scope>
    <source>
        <strain evidence="8 9">CGMCC 4.4663</strain>
    </source>
</reference>
<dbReference type="Gene3D" id="1.10.1740.10">
    <property type="match status" value="1"/>
</dbReference>
<dbReference type="InterPro" id="IPR013325">
    <property type="entry name" value="RNA_pol_sigma_r2"/>
</dbReference>
<comment type="caution">
    <text evidence="8">The sequence shown here is derived from an EMBL/GenBank/DDBJ whole genome shotgun (WGS) entry which is preliminary data.</text>
</comment>
<name>A0A7Z0WH73_9PSEU</name>
<keyword evidence="5" id="KW-0804">Transcription</keyword>
<dbReference type="SUPFAM" id="SSF88659">
    <property type="entry name" value="Sigma3 and sigma4 domains of RNA polymerase sigma factors"/>
    <property type="match status" value="1"/>
</dbReference>
<dbReference type="NCBIfam" id="TIGR02937">
    <property type="entry name" value="sigma70-ECF"/>
    <property type="match status" value="1"/>
</dbReference>
<accession>A0A7Z0WH73</accession>
<keyword evidence="3" id="KW-0731">Sigma factor</keyword>
<dbReference type="SUPFAM" id="SSF88946">
    <property type="entry name" value="Sigma2 domain of RNA polymerase sigma factors"/>
    <property type="match status" value="1"/>
</dbReference>
<feature type="domain" description="RNA polymerase sigma-70 region 2" evidence="6">
    <location>
        <begin position="19"/>
        <end position="75"/>
    </location>
</feature>
<organism evidence="8 9">
    <name type="scientific">Actinophytocola xinjiangensis</name>
    <dbReference type="NCBI Taxonomy" id="485602"/>
    <lineage>
        <taxon>Bacteria</taxon>
        <taxon>Bacillati</taxon>
        <taxon>Actinomycetota</taxon>
        <taxon>Actinomycetes</taxon>
        <taxon>Pseudonocardiales</taxon>
        <taxon>Pseudonocardiaceae</taxon>
    </lineage>
</organism>
<dbReference type="GO" id="GO:0006352">
    <property type="term" value="P:DNA-templated transcription initiation"/>
    <property type="evidence" value="ECO:0007669"/>
    <property type="project" value="InterPro"/>
</dbReference>
<dbReference type="NCBIfam" id="TIGR02983">
    <property type="entry name" value="SigE-fam_strep"/>
    <property type="match status" value="1"/>
</dbReference>
<evidence type="ECO:0000256" key="2">
    <source>
        <dbReference type="ARBA" id="ARBA00023015"/>
    </source>
</evidence>
<evidence type="ECO:0000256" key="1">
    <source>
        <dbReference type="ARBA" id="ARBA00010641"/>
    </source>
</evidence>
<dbReference type="Gene3D" id="1.10.10.10">
    <property type="entry name" value="Winged helix-like DNA-binding domain superfamily/Winged helix DNA-binding domain"/>
    <property type="match status" value="1"/>
</dbReference>
<evidence type="ECO:0000313" key="8">
    <source>
        <dbReference type="EMBL" id="OLF07180.1"/>
    </source>
</evidence>
<keyword evidence="9" id="KW-1185">Reference proteome</keyword>
<dbReference type="RefSeq" id="WP_075136123.1">
    <property type="nucleotide sequence ID" value="NZ_MSIF01000017.1"/>
</dbReference>
<dbReference type="Pfam" id="PF04542">
    <property type="entry name" value="Sigma70_r2"/>
    <property type="match status" value="1"/>
</dbReference>
<dbReference type="InterPro" id="IPR039425">
    <property type="entry name" value="RNA_pol_sigma-70-like"/>
</dbReference>
<dbReference type="InterPro" id="IPR013324">
    <property type="entry name" value="RNA_pol_sigma_r3/r4-like"/>
</dbReference>
<evidence type="ECO:0000259" key="7">
    <source>
        <dbReference type="Pfam" id="PF08281"/>
    </source>
</evidence>
<dbReference type="GO" id="GO:0016987">
    <property type="term" value="F:sigma factor activity"/>
    <property type="evidence" value="ECO:0007669"/>
    <property type="project" value="UniProtKB-KW"/>
</dbReference>
<dbReference type="AlphaFoldDB" id="A0A7Z0WH73"/>
<evidence type="ECO:0000313" key="9">
    <source>
        <dbReference type="Proteomes" id="UP000185696"/>
    </source>
</evidence>
<evidence type="ECO:0000256" key="5">
    <source>
        <dbReference type="ARBA" id="ARBA00023163"/>
    </source>
</evidence>
<dbReference type="PANTHER" id="PTHR43133:SF50">
    <property type="entry name" value="ECF RNA POLYMERASE SIGMA FACTOR SIGM"/>
    <property type="match status" value="1"/>
</dbReference>
<dbReference type="Proteomes" id="UP000185696">
    <property type="component" value="Unassembled WGS sequence"/>
</dbReference>
<keyword evidence="4" id="KW-0238">DNA-binding</keyword>
<dbReference type="OrthoDB" id="3783006at2"/>
<keyword evidence="2" id="KW-0805">Transcription regulation</keyword>
<dbReference type="CDD" id="cd06171">
    <property type="entry name" value="Sigma70_r4"/>
    <property type="match status" value="1"/>
</dbReference>
<dbReference type="InterPro" id="IPR007627">
    <property type="entry name" value="RNA_pol_sigma70_r2"/>
</dbReference>
<sequence length="163" mass="18828">MKDRDRAFADYFASRSGAMRSTAYLLCGDWHRAEDLVQTAFVKLYRAWNRIGGHHTLDAYTRRILVRTFLDETRRGFFHRERPTAEHPDRPEAVTHTVEDRLVVLRALVDVAPRQRAALVLRFWEDMSVEDTARALDCSVGTVKSQTARGLDTLRHLIPANTY</sequence>
<evidence type="ECO:0000256" key="3">
    <source>
        <dbReference type="ARBA" id="ARBA00023082"/>
    </source>
</evidence>
<dbReference type="Pfam" id="PF08281">
    <property type="entry name" value="Sigma70_r4_2"/>
    <property type="match status" value="1"/>
</dbReference>
<dbReference type="InterPro" id="IPR014284">
    <property type="entry name" value="RNA_pol_sigma-70_dom"/>
</dbReference>
<dbReference type="PANTHER" id="PTHR43133">
    <property type="entry name" value="RNA POLYMERASE ECF-TYPE SIGMA FACTO"/>
    <property type="match status" value="1"/>
</dbReference>
<protein>
    <submittedName>
        <fullName evidence="8">RNA polymerase subunit sigma-24</fullName>
    </submittedName>
</protein>
<dbReference type="InterPro" id="IPR013249">
    <property type="entry name" value="RNA_pol_sigma70_r4_t2"/>
</dbReference>
<feature type="domain" description="RNA polymerase sigma factor 70 region 4 type 2" evidence="7">
    <location>
        <begin position="104"/>
        <end position="153"/>
    </location>
</feature>
<dbReference type="InterPro" id="IPR014325">
    <property type="entry name" value="RNA_pol_sigma-E_actinobac"/>
</dbReference>
<dbReference type="EMBL" id="MSIF01000017">
    <property type="protein sequence ID" value="OLF07180.1"/>
    <property type="molecule type" value="Genomic_DNA"/>
</dbReference>
<dbReference type="GO" id="GO:0003677">
    <property type="term" value="F:DNA binding"/>
    <property type="evidence" value="ECO:0007669"/>
    <property type="project" value="UniProtKB-KW"/>
</dbReference>
<evidence type="ECO:0000259" key="6">
    <source>
        <dbReference type="Pfam" id="PF04542"/>
    </source>
</evidence>
<gene>
    <name evidence="8" type="ORF">BLA60_28640</name>
</gene>
<comment type="similarity">
    <text evidence="1">Belongs to the sigma-70 factor family. ECF subfamily.</text>
</comment>
<evidence type="ECO:0000256" key="4">
    <source>
        <dbReference type="ARBA" id="ARBA00023125"/>
    </source>
</evidence>
<proteinExistence type="inferred from homology"/>
<dbReference type="InterPro" id="IPR036388">
    <property type="entry name" value="WH-like_DNA-bd_sf"/>
</dbReference>